<comment type="caution">
    <text evidence="2">The sequence shown here is derived from an EMBL/GenBank/DDBJ whole genome shotgun (WGS) entry which is preliminary data.</text>
</comment>
<proteinExistence type="predicted"/>
<feature type="compositionally biased region" description="Basic and acidic residues" evidence="1">
    <location>
        <begin position="177"/>
        <end position="188"/>
    </location>
</feature>
<evidence type="ECO:0000313" key="2">
    <source>
        <dbReference type="EMBL" id="KAL3666834.1"/>
    </source>
</evidence>
<gene>
    <name evidence="2" type="ORF">V7S43_008452</name>
</gene>
<dbReference type="EMBL" id="JBIMZQ010000016">
    <property type="protein sequence ID" value="KAL3666834.1"/>
    <property type="molecule type" value="Genomic_DNA"/>
</dbReference>
<protein>
    <submittedName>
        <fullName evidence="2">Uncharacterized protein</fullName>
    </submittedName>
</protein>
<name>A0ABD3FMP1_9STRA</name>
<dbReference type="Proteomes" id="UP001632037">
    <property type="component" value="Unassembled WGS sequence"/>
</dbReference>
<feature type="region of interest" description="Disordered" evidence="1">
    <location>
        <begin position="30"/>
        <end position="56"/>
    </location>
</feature>
<organism evidence="2 3">
    <name type="scientific">Phytophthora oleae</name>
    <dbReference type="NCBI Taxonomy" id="2107226"/>
    <lineage>
        <taxon>Eukaryota</taxon>
        <taxon>Sar</taxon>
        <taxon>Stramenopiles</taxon>
        <taxon>Oomycota</taxon>
        <taxon>Peronosporomycetes</taxon>
        <taxon>Peronosporales</taxon>
        <taxon>Peronosporaceae</taxon>
        <taxon>Phytophthora</taxon>
    </lineage>
</organism>
<sequence length="227" mass="25328">MESAFAGEVAVKGSMKKTYSTREVKEAAEGLDVVPEVGSAKESTHSDGEVETATSAVESKLPSVERYGLDLLAEWIEGAEYAPLDRFSTVAPDEEMSGAESLEEKKNGKTVYTKAIKGERPTGRYGRLFTDRKLDMLVQGEYELPKDESEGYDKELEDRLFPLDEVKLKRRMRKIAEEQKESSLEEMSKMLGIPPETLERTRRGGGGGGGSQKEVGYFYVLGRRRRL</sequence>
<reference evidence="2 3" key="1">
    <citation type="submission" date="2024-09" db="EMBL/GenBank/DDBJ databases">
        <title>Genome sequencing and assembly of Phytophthora oleae, isolate VK10A, causative agent of rot of olive drupes.</title>
        <authorList>
            <person name="Conti Taguali S."/>
            <person name="Riolo M."/>
            <person name="La Spada F."/>
            <person name="Cacciola S.O."/>
            <person name="Dionisio G."/>
        </authorList>
    </citation>
    <scope>NUCLEOTIDE SEQUENCE [LARGE SCALE GENOMIC DNA]</scope>
    <source>
        <strain evidence="2 3">VK10A</strain>
    </source>
</reference>
<evidence type="ECO:0000256" key="1">
    <source>
        <dbReference type="SAM" id="MobiDB-lite"/>
    </source>
</evidence>
<evidence type="ECO:0000313" key="3">
    <source>
        <dbReference type="Proteomes" id="UP001632037"/>
    </source>
</evidence>
<accession>A0ABD3FMP1</accession>
<feature type="region of interest" description="Disordered" evidence="1">
    <location>
        <begin position="177"/>
        <end position="212"/>
    </location>
</feature>
<dbReference type="AlphaFoldDB" id="A0ABD3FMP1"/>
<keyword evidence="3" id="KW-1185">Reference proteome</keyword>